<keyword evidence="1" id="KW-0732">Signal</keyword>
<dbReference type="CDD" id="cd00688">
    <property type="entry name" value="ISOPREN_C2_like"/>
    <property type="match status" value="1"/>
</dbReference>
<dbReference type="Gene3D" id="1.50.10.20">
    <property type="match status" value="2"/>
</dbReference>
<evidence type="ECO:0000313" key="4">
    <source>
        <dbReference type="Proteomes" id="UP000323917"/>
    </source>
</evidence>
<dbReference type="InterPro" id="IPR032696">
    <property type="entry name" value="SQ_cyclase_C"/>
</dbReference>
<dbReference type="RefSeq" id="WP_148076102.1">
    <property type="nucleotide sequence ID" value="NZ_CP042913.1"/>
</dbReference>
<accession>A0A5B9QK77</accession>
<gene>
    <name evidence="3" type="ORF">Pr1d_52830</name>
</gene>
<dbReference type="OrthoDB" id="179940at2"/>
<dbReference type="KEGG" id="bgok:Pr1d_52830"/>
<dbReference type="InterPro" id="IPR008930">
    <property type="entry name" value="Terpenoid_cyclase/PrenylTrfase"/>
</dbReference>
<sequence precursor="true">MQTRNLPSKLLFLLSLAIVMACSQTLSIQATQAAATDEATQISELVDSAVGFLTQAQADDGSFSKDSGTGVTSLVATALLRNGYTPEQPVVAKSLEYLFQFVQPDGGIYEPGSTHRNYETCLAVVAFHEANTDGKYDDLIAKAESFIKGEQWDQGEGIEPDELSYGGSGYGSHSRPDLSNTSFLIDTLHTLGRGDDDPAIQRALIFVSRCQNLETQYNQTKYASLNPDGGFYYTIAAGGSSQAGETEDGGLRSYGSMTYAGLKSMIFAGVKADDPRVQAANEWIQKNYTLDNNPGMGESGLFYYYHTFAKSLDAVGNPEFVDESGKSHDWREELVAEFASRQQPDGSWKNSNERWLEGDPNLVTGYVLLALSYCQ</sequence>
<evidence type="ECO:0000313" key="3">
    <source>
        <dbReference type="EMBL" id="QEG37935.1"/>
    </source>
</evidence>
<feature type="signal peptide" evidence="1">
    <location>
        <begin position="1"/>
        <end position="21"/>
    </location>
</feature>
<proteinExistence type="predicted"/>
<feature type="domain" description="Squalene cyclase C-terminal" evidence="2">
    <location>
        <begin position="59"/>
        <end position="224"/>
    </location>
</feature>
<organism evidence="3 4">
    <name type="scientific">Bythopirellula goksoeyrii</name>
    <dbReference type="NCBI Taxonomy" id="1400387"/>
    <lineage>
        <taxon>Bacteria</taxon>
        <taxon>Pseudomonadati</taxon>
        <taxon>Planctomycetota</taxon>
        <taxon>Planctomycetia</taxon>
        <taxon>Pirellulales</taxon>
        <taxon>Lacipirellulaceae</taxon>
        <taxon>Bythopirellula</taxon>
    </lineage>
</organism>
<evidence type="ECO:0000256" key="1">
    <source>
        <dbReference type="SAM" id="SignalP"/>
    </source>
</evidence>
<feature type="chain" id="PRO_5022990955" description="Squalene cyclase C-terminal domain-containing protein" evidence="1">
    <location>
        <begin position="22"/>
        <end position="375"/>
    </location>
</feature>
<keyword evidence="4" id="KW-1185">Reference proteome</keyword>
<dbReference type="PROSITE" id="PS51257">
    <property type="entry name" value="PROKAR_LIPOPROTEIN"/>
    <property type="match status" value="1"/>
</dbReference>
<evidence type="ECO:0000259" key="2">
    <source>
        <dbReference type="Pfam" id="PF13243"/>
    </source>
</evidence>
<reference evidence="3 4" key="1">
    <citation type="submission" date="2019-08" db="EMBL/GenBank/DDBJ databases">
        <title>Deep-cultivation of Planctomycetes and their phenomic and genomic characterization uncovers novel biology.</title>
        <authorList>
            <person name="Wiegand S."/>
            <person name="Jogler M."/>
            <person name="Boedeker C."/>
            <person name="Pinto D."/>
            <person name="Vollmers J."/>
            <person name="Rivas-Marin E."/>
            <person name="Kohn T."/>
            <person name="Peeters S.H."/>
            <person name="Heuer A."/>
            <person name="Rast P."/>
            <person name="Oberbeckmann S."/>
            <person name="Bunk B."/>
            <person name="Jeske O."/>
            <person name="Meyerdierks A."/>
            <person name="Storesund J.E."/>
            <person name="Kallscheuer N."/>
            <person name="Luecker S."/>
            <person name="Lage O.M."/>
            <person name="Pohl T."/>
            <person name="Merkel B.J."/>
            <person name="Hornburger P."/>
            <person name="Mueller R.-W."/>
            <person name="Bruemmer F."/>
            <person name="Labrenz M."/>
            <person name="Spormann A.M."/>
            <person name="Op den Camp H."/>
            <person name="Overmann J."/>
            <person name="Amann R."/>
            <person name="Jetten M.S.M."/>
            <person name="Mascher T."/>
            <person name="Medema M.H."/>
            <person name="Devos D.P."/>
            <person name="Kaster A.-K."/>
            <person name="Ovreas L."/>
            <person name="Rohde M."/>
            <person name="Galperin M.Y."/>
            <person name="Jogler C."/>
        </authorList>
    </citation>
    <scope>NUCLEOTIDE SEQUENCE [LARGE SCALE GENOMIC DNA]</scope>
    <source>
        <strain evidence="3 4">Pr1d</strain>
    </source>
</reference>
<protein>
    <recommendedName>
        <fullName evidence="2">Squalene cyclase C-terminal domain-containing protein</fullName>
    </recommendedName>
</protein>
<dbReference type="Proteomes" id="UP000323917">
    <property type="component" value="Chromosome"/>
</dbReference>
<dbReference type="SUPFAM" id="SSF48239">
    <property type="entry name" value="Terpenoid cyclases/Protein prenyltransferases"/>
    <property type="match status" value="1"/>
</dbReference>
<name>A0A5B9QK77_9BACT</name>
<dbReference type="EMBL" id="CP042913">
    <property type="protein sequence ID" value="QEG37935.1"/>
    <property type="molecule type" value="Genomic_DNA"/>
</dbReference>
<dbReference type="Pfam" id="PF13243">
    <property type="entry name" value="SQHop_cyclase_C"/>
    <property type="match status" value="1"/>
</dbReference>
<dbReference type="AlphaFoldDB" id="A0A5B9QK77"/>